<keyword evidence="3" id="KW-0677">Repeat</keyword>
<dbReference type="InterPro" id="IPR039800">
    <property type="entry name" value="MICU1/2/3"/>
</dbReference>
<name>A0A074ZTE9_OPIVI</name>
<keyword evidence="4" id="KW-0999">Mitochondrion inner membrane</keyword>
<dbReference type="STRING" id="6198.A0A074ZTE9"/>
<feature type="domain" description="EF-hand" evidence="10">
    <location>
        <begin position="570"/>
        <end position="605"/>
    </location>
</feature>
<dbReference type="EMBL" id="KL596657">
    <property type="protein sequence ID" value="KER30698.1"/>
    <property type="molecule type" value="Genomic_DNA"/>
</dbReference>
<evidence type="ECO:0000256" key="7">
    <source>
        <dbReference type="ARBA" id="ARBA00023128"/>
    </source>
</evidence>
<dbReference type="GO" id="GO:0051560">
    <property type="term" value="P:mitochondrial calcium ion homeostasis"/>
    <property type="evidence" value="ECO:0007669"/>
    <property type="project" value="TreeGrafter"/>
</dbReference>
<keyword evidence="6" id="KW-0809">Transit peptide</keyword>
<reference evidence="11 12" key="1">
    <citation type="submission" date="2013-11" db="EMBL/GenBank/DDBJ databases">
        <title>Opisthorchis viverrini - life in the bile duct.</title>
        <authorList>
            <person name="Young N.D."/>
            <person name="Nagarajan N."/>
            <person name="Lin S.J."/>
            <person name="Korhonen P.K."/>
            <person name="Jex A.R."/>
            <person name="Hall R.S."/>
            <person name="Safavi-Hemami H."/>
            <person name="Kaewkong W."/>
            <person name="Bertrand D."/>
            <person name="Gao S."/>
            <person name="Seet Q."/>
            <person name="Wongkham S."/>
            <person name="Teh B.T."/>
            <person name="Wongkham C."/>
            <person name="Intapan P.M."/>
            <person name="Maleewong W."/>
            <person name="Yang X."/>
            <person name="Hu M."/>
            <person name="Wang Z."/>
            <person name="Hofmann A."/>
            <person name="Sternberg P.W."/>
            <person name="Tan P."/>
            <person name="Wang J."/>
            <person name="Gasser R.B."/>
        </authorList>
    </citation>
    <scope>NUCLEOTIDE SEQUENCE [LARGE SCALE GENOMIC DNA]</scope>
</reference>
<dbReference type="AlphaFoldDB" id="A0A074ZTE9"/>
<dbReference type="GO" id="GO:0005758">
    <property type="term" value="C:mitochondrial intermembrane space"/>
    <property type="evidence" value="ECO:0007669"/>
    <property type="project" value="UniProtKB-SubCell"/>
</dbReference>
<evidence type="ECO:0000256" key="6">
    <source>
        <dbReference type="ARBA" id="ARBA00022946"/>
    </source>
</evidence>
<dbReference type="Gene3D" id="1.10.238.10">
    <property type="entry name" value="EF-hand"/>
    <property type="match status" value="2"/>
</dbReference>
<dbReference type="Pfam" id="PF00036">
    <property type="entry name" value="EF-hand_1"/>
    <property type="match status" value="1"/>
</dbReference>
<evidence type="ECO:0000256" key="8">
    <source>
        <dbReference type="ARBA" id="ARBA00023136"/>
    </source>
</evidence>
<gene>
    <name evidence="11" type="ORF">T265_02935</name>
</gene>
<proteinExistence type="predicted"/>
<dbReference type="GO" id="GO:0036444">
    <property type="term" value="P:calcium import into the mitochondrion"/>
    <property type="evidence" value="ECO:0007669"/>
    <property type="project" value="TreeGrafter"/>
</dbReference>
<keyword evidence="9" id="KW-1133">Transmembrane helix</keyword>
<organism evidence="11 12">
    <name type="scientific">Opisthorchis viverrini</name>
    <name type="common">Southeast Asian liver fluke</name>
    <dbReference type="NCBI Taxonomy" id="6198"/>
    <lineage>
        <taxon>Eukaryota</taxon>
        <taxon>Metazoa</taxon>
        <taxon>Spiralia</taxon>
        <taxon>Lophotrochozoa</taxon>
        <taxon>Platyhelminthes</taxon>
        <taxon>Trematoda</taxon>
        <taxon>Digenea</taxon>
        <taxon>Opisthorchiida</taxon>
        <taxon>Opisthorchiata</taxon>
        <taxon>Opisthorchiidae</taxon>
        <taxon>Opisthorchis</taxon>
    </lineage>
</organism>
<dbReference type="GO" id="GO:1990246">
    <property type="term" value="C:uniplex complex"/>
    <property type="evidence" value="ECO:0007669"/>
    <property type="project" value="TreeGrafter"/>
</dbReference>
<evidence type="ECO:0000256" key="9">
    <source>
        <dbReference type="SAM" id="Phobius"/>
    </source>
</evidence>
<dbReference type="InterPro" id="IPR018247">
    <property type="entry name" value="EF_Hand_1_Ca_BS"/>
</dbReference>
<dbReference type="OrthoDB" id="5859791at2759"/>
<evidence type="ECO:0000256" key="3">
    <source>
        <dbReference type="ARBA" id="ARBA00022737"/>
    </source>
</evidence>
<keyword evidence="5" id="KW-0106">Calcium</keyword>
<evidence type="ECO:0000256" key="2">
    <source>
        <dbReference type="ARBA" id="ARBA00004569"/>
    </source>
</evidence>
<dbReference type="KEGG" id="ovi:T265_02935"/>
<evidence type="ECO:0000256" key="1">
    <source>
        <dbReference type="ARBA" id="ARBA00004273"/>
    </source>
</evidence>
<dbReference type="Pfam" id="PF13202">
    <property type="entry name" value="EF-hand_5"/>
    <property type="match status" value="1"/>
</dbReference>
<keyword evidence="8 9" id="KW-0472">Membrane</keyword>
<dbReference type="InterPro" id="IPR002048">
    <property type="entry name" value="EF_hand_dom"/>
</dbReference>
<dbReference type="SUPFAM" id="SSF47473">
    <property type="entry name" value="EF-hand"/>
    <property type="match status" value="2"/>
</dbReference>
<dbReference type="PROSITE" id="PS00018">
    <property type="entry name" value="EF_HAND_1"/>
    <property type="match status" value="2"/>
</dbReference>
<dbReference type="PANTHER" id="PTHR12294:SF13">
    <property type="entry name" value="MITOCHONDRIAL CALCIUM UPTAKE 3, ISOFORM D"/>
    <property type="match status" value="1"/>
</dbReference>
<evidence type="ECO:0000259" key="10">
    <source>
        <dbReference type="PROSITE" id="PS50222"/>
    </source>
</evidence>
<dbReference type="GeneID" id="20317123"/>
<dbReference type="GO" id="GO:0005509">
    <property type="term" value="F:calcium ion binding"/>
    <property type="evidence" value="ECO:0007669"/>
    <property type="project" value="InterPro"/>
</dbReference>
<dbReference type="SMART" id="SM00054">
    <property type="entry name" value="EFh"/>
    <property type="match status" value="2"/>
</dbReference>
<protein>
    <recommendedName>
        <fullName evidence="10">EF-hand domain-containing protein</fullName>
    </recommendedName>
</protein>
<keyword evidence="7" id="KW-0496">Mitochondrion</keyword>
<comment type="subcellular location">
    <subcellularLocation>
        <location evidence="1">Mitochondrion inner membrane</location>
    </subcellularLocation>
    <subcellularLocation>
        <location evidence="2">Mitochondrion intermembrane space</location>
    </subcellularLocation>
</comment>
<evidence type="ECO:0000256" key="4">
    <source>
        <dbReference type="ARBA" id="ARBA00022792"/>
    </source>
</evidence>
<evidence type="ECO:0000313" key="12">
    <source>
        <dbReference type="Proteomes" id="UP000054324"/>
    </source>
</evidence>
<dbReference type="PROSITE" id="PS50222">
    <property type="entry name" value="EF_HAND_2"/>
    <property type="match status" value="2"/>
</dbReference>
<feature type="transmembrane region" description="Helical" evidence="9">
    <location>
        <begin position="106"/>
        <end position="127"/>
    </location>
</feature>
<dbReference type="InterPro" id="IPR011992">
    <property type="entry name" value="EF-hand-dom_pair"/>
</dbReference>
<feature type="domain" description="EF-hand" evidence="10">
    <location>
        <begin position="378"/>
        <end position="413"/>
    </location>
</feature>
<dbReference type="CDD" id="cd15900">
    <property type="entry name" value="EFh_MICU"/>
    <property type="match status" value="1"/>
</dbReference>
<sequence>MHQTFRLTTVFTTENRLTTMTWPSVYNSCPEQVASELDISDKYPRKHSFWKYEPSIGKRRSDQLSTLPVPNCHATRRKHEGWDTARVLNPRLGKSRGGGRVRTTDLPLIFIMLGGVCVPAMLTSANLRRKKAGTISAGQLGNHVRTNTFIIVNSMVGYQASFRFALPTTLLTCEPHESLLCTGWNWCGGARCFVVYIDGSNQHIETKQGGYPIDTTRMWLSSLQSFDLCWGFIMGWRGLRALLFDVTRYYSRSPWFPPTMISFVAGASYMVYMKYKIPGIALMQKKTVTSGYEKRFRSFASVKYNGVLFMTPKDFLESIVRDYPESLKVTRLSEQDVESLLRKTPPKSKSSIKLFRDLGSNGLISFTEYLFLQQILTKPHSCFELAFKMLDTDRSGAIDANEFSTLNSVLARSQSLSAVEDENTDLVFPDSDKAQLGTTLMRHLFNKNKEALLTLNEFIRFTHNIQTELLDVEFQSRAIHADKISATDFARILLRYTTLSVEEHDGFIQRLNSRLKHRETITFQEFQKFFNFLNSLDDFSMAMKMYTLADRPVSLPEFNRAVKACTGSALDAPTLRVVFELFDTDGDGCLSYQEFIQIMRERKSRGLDTSSEAPTRGDAYRQCFAKALRESAV</sequence>
<dbReference type="PANTHER" id="PTHR12294">
    <property type="entry name" value="EF HAND DOMAIN FAMILY A1,A2-RELATED"/>
    <property type="match status" value="1"/>
</dbReference>
<dbReference type="RefSeq" id="XP_009165563.1">
    <property type="nucleotide sequence ID" value="XM_009167299.1"/>
</dbReference>
<keyword evidence="12" id="KW-1185">Reference proteome</keyword>
<dbReference type="Proteomes" id="UP000054324">
    <property type="component" value="Unassembled WGS sequence"/>
</dbReference>
<keyword evidence="9" id="KW-0812">Transmembrane</keyword>
<evidence type="ECO:0000256" key="5">
    <source>
        <dbReference type="ARBA" id="ARBA00022837"/>
    </source>
</evidence>
<evidence type="ECO:0000313" key="11">
    <source>
        <dbReference type="EMBL" id="KER30698.1"/>
    </source>
</evidence>
<dbReference type="CTD" id="20317123"/>
<accession>A0A074ZTE9</accession>